<evidence type="ECO:0000313" key="1">
    <source>
        <dbReference type="EMBL" id="TYT75645.1"/>
    </source>
</evidence>
<comment type="caution">
    <text evidence="1">The sequence shown here is derived from an EMBL/GenBank/DDBJ whole genome shotgun (WGS) entry which is preliminary data.</text>
</comment>
<name>A0A5Q4VDF6_9BACT</name>
<proteinExistence type="predicted"/>
<organism evidence="1 2">
    <name type="scientific">Desulfobotulus mexicanus</name>
    <dbReference type="NCBI Taxonomy" id="2586642"/>
    <lineage>
        <taxon>Bacteria</taxon>
        <taxon>Pseudomonadati</taxon>
        <taxon>Thermodesulfobacteriota</taxon>
        <taxon>Desulfobacteria</taxon>
        <taxon>Desulfobacterales</taxon>
        <taxon>Desulfobacteraceae</taxon>
        <taxon>Desulfobotulus</taxon>
    </lineage>
</organism>
<accession>A0A5Q4VDF6</accession>
<evidence type="ECO:0000313" key="2">
    <source>
        <dbReference type="Proteomes" id="UP000321899"/>
    </source>
</evidence>
<dbReference type="EMBL" id="VDMB01000003">
    <property type="protein sequence ID" value="TYT75645.1"/>
    <property type="molecule type" value="Genomic_DNA"/>
</dbReference>
<gene>
    <name evidence="1" type="ORF">FIM25_04190</name>
</gene>
<dbReference type="Proteomes" id="UP000321899">
    <property type="component" value="Unassembled WGS sequence"/>
</dbReference>
<dbReference type="AlphaFoldDB" id="A0A5Q4VDF6"/>
<dbReference type="RefSeq" id="WP_139446623.1">
    <property type="nucleotide sequence ID" value="NZ_VDMB01000003.1"/>
</dbReference>
<reference evidence="1 2" key="1">
    <citation type="submission" date="2019-06" db="EMBL/GenBank/DDBJ databases">
        <title>Desulfobotulus mexicanus sp. nov., a novel sulfate-reducing bacterium isolated from the sediment of an alkaline crater lake in Mexico.</title>
        <authorList>
            <person name="Hirschler-Rea A."/>
        </authorList>
    </citation>
    <scope>NUCLEOTIDE SEQUENCE [LARGE SCALE GENOMIC DNA]</scope>
    <source>
        <strain evidence="1 2">PAR22N</strain>
    </source>
</reference>
<protein>
    <submittedName>
        <fullName evidence="1">Uncharacterized protein</fullName>
    </submittedName>
</protein>
<sequence length="146" mass="16057">MKVSDTSVIESSERELMDTIIAELDWSAIEQLLRQKHKIGLQDDVNFREGDMVVHEGKVAYKLSFDVKITLDVVFDRKGECIHLSAAGDEEIDDGEDAAAMEELPRSSGVASELVDMLGEINSTEVLDDEAVDIADSGVNTEDLMP</sequence>
<keyword evidence="2" id="KW-1185">Reference proteome</keyword>
<dbReference type="OrthoDB" id="5419883at2"/>